<organism evidence="2 3">
    <name type="scientific">Microbulbifer rhizosphaerae</name>
    <dbReference type="NCBI Taxonomy" id="1562603"/>
    <lineage>
        <taxon>Bacteria</taxon>
        <taxon>Pseudomonadati</taxon>
        <taxon>Pseudomonadota</taxon>
        <taxon>Gammaproteobacteria</taxon>
        <taxon>Cellvibrionales</taxon>
        <taxon>Microbulbiferaceae</taxon>
        <taxon>Microbulbifer</taxon>
    </lineage>
</organism>
<feature type="region of interest" description="Disordered" evidence="1">
    <location>
        <begin position="31"/>
        <end position="56"/>
    </location>
</feature>
<comment type="caution">
    <text evidence="2">The sequence shown here is derived from an EMBL/GenBank/DDBJ whole genome shotgun (WGS) entry which is preliminary data.</text>
</comment>
<gene>
    <name evidence="2" type="ORF">FHS09_003914</name>
</gene>
<accession>A0A7W4WF40</accession>
<reference evidence="2 3" key="1">
    <citation type="submission" date="2020-08" db="EMBL/GenBank/DDBJ databases">
        <title>Genomic Encyclopedia of Type Strains, Phase III (KMG-III): the genomes of soil and plant-associated and newly described type strains.</title>
        <authorList>
            <person name="Whitman W."/>
        </authorList>
    </citation>
    <scope>NUCLEOTIDE SEQUENCE [LARGE SCALE GENOMIC DNA]</scope>
    <source>
        <strain evidence="2 3">CECT 8799</strain>
    </source>
</reference>
<dbReference type="RefSeq" id="WP_183462923.1">
    <property type="nucleotide sequence ID" value="NZ_JACHWZ010000023.1"/>
</dbReference>
<dbReference type="EMBL" id="JACHWZ010000023">
    <property type="protein sequence ID" value="MBB3063062.1"/>
    <property type="molecule type" value="Genomic_DNA"/>
</dbReference>
<sequence length="203" mass="23287">MNNKIRLSVVIVLALGTGVATWRYFFSPTQSSADTPTVPVADDSGPSPAKQSREDLSSLLSDPRVQRYFQREKDKRSLQDYFSNSGELSAEESWRLIEAIEAEGRIMAYEAMALKLAWLERNSASKVEFDRAAGELVEGYRQKSQQSVEEYDPYEDVPGFAEYKEMEAQIVREVQQMTTFPDGMSKQEYLRRRLQEARENAYQ</sequence>
<evidence type="ECO:0000256" key="1">
    <source>
        <dbReference type="SAM" id="MobiDB-lite"/>
    </source>
</evidence>
<evidence type="ECO:0000313" key="3">
    <source>
        <dbReference type="Proteomes" id="UP000535937"/>
    </source>
</evidence>
<evidence type="ECO:0000313" key="2">
    <source>
        <dbReference type="EMBL" id="MBB3063062.1"/>
    </source>
</evidence>
<name>A0A7W4WF40_9GAMM</name>
<protein>
    <submittedName>
        <fullName evidence="2">Uncharacterized protein</fullName>
    </submittedName>
</protein>
<proteinExistence type="predicted"/>
<dbReference type="Proteomes" id="UP000535937">
    <property type="component" value="Unassembled WGS sequence"/>
</dbReference>
<dbReference type="AlphaFoldDB" id="A0A7W4WF40"/>
<keyword evidence="3" id="KW-1185">Reference proteome</keyword>